<gene>
    <name evidence="3" type="ORF">SO3561_04726</name>
</gene>
<feature type="region of interest" description="Disordered" evidence="1">
    <location>
        <begin position="215"/>
        <end position="319"/>
    </location>
</feature>
<feature type="domain" description="CobW C-terminal" evidence="2">
    <location>
        <begin position="357"/>
        <end position="473"/>
    </location>
</feature>
<dbReference type="InterPro" id="IPR051927">
    <property type="entry name" value="Zn_Chap_cDPG_Synth"/>
</dbReference>
<reference evidence="4" key="1">
    <citation type="submission" date="2017-05" db="EMBL/GenBank/DDBJ databases">
        <title>Streptomyces olivochromogenes NBRC 3561 whole genome shotgun sequence.</title>
        <authorList>
            <person name="Dohra H."/>
            <person name="Kodani S."/>
        </authorList>
    </citation>
    <scope>NUCLEOTIDE SEQUENCE [LARGE SCALE GENOMIC DNA]</scope>
    <source>
        <strain evidence="4">NBRC 3561</strain>
    </source>
</reference>
<dbReference type="InterPro" id="IPR011629">
    <property type="entry name" value="CobW-like_C"/>
</dbReference>
<dbReference type="STRING" id="1963.AQJ27_26180"/>
<name>A0A250VGH8_STROL</name>
<organism evidence="3 4">
    <name type="scientific">Streptomyces olivochromogenes</name>
    <dbReference type="NCBI Taxonomy" id="1963"/>
    <lineage>
        <taxon>Bacteria</taxon>
        <taxon>Bacillati</taxon>
        <taxon>Actinomycetota</taxon>
        <taxon>Actinomycetes</taxon>
        <taxon>Kitasatosporales</taxon>
        <taxon>Streptomycetaceae</taxon>
        <taxon>Streptomyces</taxon>
    </lineage>
</organism>
<keyword evidence="4" id="KW-1185">Reference proteome</keyword>
<dbReference type="Proteomes" id="UP000217446">
    <property type="component" value="Unassembled WGS sequence"/>
</dbReference>
<accession>A0A250VGH8</accession>
<dbReference type="PANTHER" id="PTHR43603:SF1">
    <property type="entry name" value="ZINC-REGULATED GTPASE METALLOPROTEIN ACTIVATOR 1"/>
    <property type="match status" value="1"/>
</dbReference>
<dbReference type="Gene3D" id="3.40.50.300">
    <property type="entry name" value="P-loop containing nucleotide triphosphate hydrolases"/>
    <property type="match status" value="1"/>
</dbReference>
<proteinExistence type="predicted"/>
<dbReference type="InterPro" id="IPR003495">
    <property type="entry name" value="CobW/HypB/UreG_nucleotide-bd"/>
</dbReference>
<dbReference type="PANTHER" id="PTHR43603">
    <property type="entry name" value="COBW DOMAIN-CONTAINING PROTEIN DDB_G0274527"/>
    <property type="match status" value="1"/>
</dbReference>
<evidence type="ECO:0000313" key="4">
    <source>
        <dbReference type="Proteomes" id="UP000217446"/>
    </source>
</evidence>
<evidence type="ECO:0000313" key="3">
    <source>
        <dbReference type="EMBL" id="GAX53199.1"/>
    </source>
</evidence>
<dbReference type="AlphaFoldDB" id="A0A250VGH8"/>
<comment type="caution">
    <text evidence="3">The sequence shown here is derived from an EMBL/GenBank/DDBJ whole genome shotgun (WGS) entry which is preliminary data.</text>
</comment>
<dbReference type="RefSeq" id="WP_067373758.1">
    <property type="nucleotide sequence ID" value="NZ_BDQI01000009.1"/>
</dbReference>
<dbReference type="SUPFAM" id="SSF90002">
    <property type="entry name" value="Hypothetical protein YjiA, C-terminal domain"/>
    <property type="match status" value="1"/>
</dbReference>
<evidence type="ECO:0000259" key="2">
    <source>
        <dbReference type="SMART" id="SM00833"/>
    </source>
</evidence>
<feature type="compositionally biased region" description="Low complexity" evidence="1">
    <location>
        <begin position="290"/>
        <end position="301"/>
    </location>
</feature>
<protein>
    <submittedName>
        <fullName evidence="3">Cobalamin biosynthesis protein CobW</fullName>
    </submittedName>
</protein>
<feature type="compositionally biased region" description="Low complexity" evidence="1">
    <location>
        <begin position="267"/>
        <end position="282"/>
    </location>
</feature>
<evidence type="ECO:0000256" key="1">
    <source>
        <dbReference type="SAM" id="MobiDB-lite"/>
    </source>
</evidence>
<dbReference type="SMART" id="SM00833">
    <property type="entry name" value="CobW_C"/>
    <property type="match status" value="1"/>
</dbReference>
<dbReference type="Pfam" id="PF07683">
    <property type="entry name" value="CobW_C"/>
    <property type="match status" value="1"/>
</dbReference>
<sequence length="499" mass="51034">MSSSHLCVVIVGGLHADARRAAVARLLADVPDSVALHHDLVTAAAGTVVRTIRDATGIVSAGEAPLVDDCACCALREDLVPELRRLADAGLTRLAVVELWDSVEPKAMAEVVAAGGLRLTSVITAVDPALLLPYLANGDDLAEVGLAAAATDRRTVADTFARQLEYAPVLAVAASAQADDEDRALLAQLHPTARQVPIDALDVTGDEARETNWFAPARTPAAAWAPPGWEADPVDTKDAAPAASIGPSATDGPRGGGSPGMATGPDPASGTDGTADADTAPGAGAGAGASGADPAAAGTGPRSEGFGSAVGGAGPRSERTGSALVDAAFAGFDVEAAAAAQHPACALLPAEADEAGVGTLVWHRRRPFHPERLYAALEDLTCAAVRSRGRFWLADRPDTLLHWDAAGGALCVESAGPWLASLPDAAWDMVPPVRRAAAALDWHPEHGDCCQHLVFTSPGLDGEGLELLLESCLLTDVEYAAGPAAWKRLPPAFDSFLEV</sequence>
<dbReference type="Pfam" id="PF02492">
    <property type="entry name" value="cobW"/>
    <property type="match status" value="1"/>
</dbReference>
<dbReference type="EMBL" id="BDQI01000009">
    <property type="protein sequence ID" value="GAX53199.1"/>
    <property type="molecule type" value="Genomic_DNA"/>
</dbReference>
<dbReference type="InterPro" id="IPR027417">
    <property type="entry name" value="P-loop_NTPase"/>
</dbReference>
<feature type="compositionally biased region" description="Low complexity" evidence="1">
    <location>
        <begin position="215"/>
        <end position="231"/>
    </location>
</feature>